<dbReference type="Proteomes" id="UP000279833">
    <property type="component" value="Unassembled WGS sequence"/>
</dbReference>
<dbReference type="InterPro" id="IPR015943">
    <property type="entry name" value="WD40/YVTN_repeat-like_dom_sf"/>
</dbReference>
<comment type="similarity">
    <text evidence="1">Belongs to the WD repeat RBAP46/RBAP48/MSI1 family.</text>
</comment>
<evidence type="ECO:0000256" key="2">
    <source>
        <dbReference type="ARBA" id="ARBA00022574"/>
    </source>
</evidence>
<dbReference type="Gene3D" id="2.130.10.10">
    <property type="entry name" value="YVTN repeat-like/Quinoprotein amine dehydrogenase"/>
    <property type="match status" value="1"/>
</dbReference>
<reference evidence="7" key="1">
    <citation type="submission" date="2016-06" db="UniProtKB">
        <authorList>
            <consortium name="WormBaseParasite"/>
        </authorList>
    </citation>
    <scope>IDENTIFICATION</scope>
</reference>
<dbReference type="EMBL" id="UZAK01040797">
    <property type="protein sequence ID" value="VDP65268.1"/>
    <property type="molecule type" value="Genomic_DNA"/>
</dbReference>
<dbReference type="SUPFAM" id="SSF50978">
    <property type="entry name" value="WD40 repeat-like"/>
    <property type="match status" value="1"/>
</dbReference>
<dbReference type="InterPro" id="IPR001680">
    <property type="entry name" value="WD40_rpt"/>
</dbReference>
<dbReference type="Pfam" id="PF00400">
    <property type="entry name" value="WD40"/>
    <property type="match status" value="2"/>
</dbReference>
<evidence type="ECO:0000256" key="3">
    <source>
        <dbReference type="ARBA" id="ARBA00022737"/>
    </source>
</evidence>
<dbReference type="WBParaSite" id="SCUD_0001826401-mRNA-1">
    <property type="protein sequence ID" value="SCUD_0001826401-mRNA-1"/>
    <property type="gene ID" value="SCUD_0001826401"/>
</dbReference>
<evidence type="ECO:0000256" key="1">
    <source>
        <dbReference type="ARBA" id="ARBA00009341"/>
    </source>
</evidence>
<name>A0A183KT71_9TREM</name>
<dbReference type="AlphaFoldDB" id="A0A183KT71"/>
<evidence type="ECO:0000313" key="6">
    <source>
        <dbReference type="Proteomes" id="UP000279833"/>
    </source>
</evidence>
<keyword evidence="2 4" id="KW-0853">WD repeat</keyword>
<dbReference type="InterPro" id="IPR036322">
    <property type="entry name" value="WD40_repeat_dom_sf"/>
</dbReference>
<dbReference type="InterPro" id="IPR050459">
    <property type="entry name" value="WD_repeat_RBAP46/RBAP48/MSI1"/>
</dbReference>
<keyword evidence="3" id="KW-0677">Repeat</keyword>
<proteinExistence type="inferred from homology"/>
<evidence type="ECO:0000313" key="7">
    <source>
        <dbReference type="WBParaSite" id="SCUD_0001826401-mRNA-1"/>
    </source>
</evidence>
<reference evidence="5 6" key="2">
    <citation type="submission" date="2018-11" db="EMBL/GenBank/DDBJ databases">
        <authorList>
            <consortium name="Pathogen Informatics"/>
        </authorList>
    </citation>
    <scope>NUCLEOTIDE SEQUENCE [LARGE SCALE GENOMIC DNA]</scope>
    <source>
        <strain evidence="5">Dakar</strain>
        <strain evidence="6">Dakar, Senegal</strain>
    </source>
</reference>
<keyword evidence="6" id="KW-1185">Reference proteome</keyword>
<gene>
    <name evidence="5" type="ORF">SCUD_LOCUS18261</name>
</gene>
<dbReference type="PROSITE" id="PS50082">
    <property type="entry name" value="WD_REPEATS_2"/>
    <property type="match status" value="1"/>
</dbReference>
<evidence type="ECO:0000256" key="4">
    <source>
        <dbReference type="PROSITE-ProRule" id="PRU00221"/>
    </source>
</evidence>
<dbReference type="STRING" id="6186.A0A183KT71"/>
<evidence type="ECO:0000313" key="5">
    <source>
        <dbReference type="EMBL" id="VDP65268.1"/>
    </source>
</evidence>
<organism evidence="7">
    <name type="scientific">Schistosoma curassoni</name>
    <dbReference type="NCBI Taxonomy" id="6186"/>
    <lineage>
        <taxon>Eukaryota</taxon>
        <taxon>Metazoa</taxon>
        <taxon>Spiralia</taxon>
        <taxon>Lophotrochozoa</taxon>
        <taxon>Platyhelminthes</taxon>
        <taxon>Trematoda</taxon>
        <taxon>Digenea</taxon>
        <taxon>Strigeidida</taxon>
        <taxon>Schistosomatoidea</taxon>
        <taxon>Schistosomatidae</taxon>
        <taxon>Schistosoma</taxon>
    </lineage>
</organism>
<dbReference type="PANTHER" id="PTHR22850">
    <property type="entry name" value="WD40 REPEAT FAMILY"/>
    <property type="match status" value="1"/>
</dbReference>
<dbReference type="SMART" id="SM00320">
    <property type="entry name" value="WD40"/>
    <property type="match status" value="2"/>
</dbReference>
<accession>A0A183KT71</accession>
<sequence length="173" mass="19437">MVVSPERIPLKVQWSPHNETILASSGTDRRLHVWDLSKIGIDQTAEDADDGPPELLFIHAGHTAKISDFSWNINDPWAICSVSEDNILQIWQMVHTPFVPPGYWSPCAPLVLNRIFPTPLGGLLASTNPVKAPDIRFSSSQFRKQHPHLEKAAENIYNDDEIEMGNPELEQHS</sequence>
<feature type="repeat" description="WD" evidence="4">
    <location>
        <begin position="12"/>
        <end position="37"/>
    </location>
</feature>
<protein>
    <submittedName>
        <fullName evidence="7">WD_REPEATS_REGION domain-containing protein</fullName>
    </submittedName>
</protein>